<keyword evidence="9" id="KW-1185">Reference proteome</keyword>
<keyword evidence="6" id="KW-0687">Ribonucleoprotein</keyword>
<proteinExistence type="inferred from homology"/>
<evidence type="ECO:0000256" key="5">
    <source>
        <dbReference type="ARBA" id="ARBA00023242"/>
    </source>
</evidence>
<evidence type="ECO:0000256" key="4">
    <source>
        <dbReference type="ARBA" id="ARBA00022552"/>
    </source>
</evidence>
<feature type="region of interest" description="Disordered" evidence="7">
    <location>
        <begin position="277"/>
        <end position="328"/>
    </location>
</feature>
<dbReference type="Pfam" id="PF06102">
    <property type="entry name" value="RRP36"/>
    <property type="match status" value="1"/>
</dbReference>
<protein>
    <recommendedName>
        <fullName evidence="6">rRNA biogenesis protein RRP36</fullName>
    </recommendedName>
</protein>
<evidence type="ECO:0000256" key="6">
    <source>
        <dbReference type="RuleBase" id="RU368027"/>
    </source>
</evidence>
<keyword evidence="5 6" id="KW-0539">Nucleus</keyword>
<evidence type="ECO:0000256" key="3">
    <source>
        <dbReference type="ARBA" id="ARBA00022517"/>
    </source>
</evidence>
<feature type="compositionally biased region" description="Basic and acidic residues" evidence="7">
    <location>
        <begin position="93"/>
        <end position="127"/>
    </location>
</feature>
<feature type="compositionally biased region" description="Acidic residues" evidence="7">
    <location>
        <begin position="194"/>
        <end position="206"/>
    </location>
</feature>
<comment type="similarity">
    <text evidence="2 6">Belongs to the RRP36 family.</text>
</comment>
<feature type="compositionally biased region" description="Basic and acidic residues" evidence="7">
    <location>
        <begin position="451"/>
        <end position="460"/>
    </location>
</feature>
<dbReference type="GO" id="GO:1990904">
    <property type="term" value="C:ribonucleoprotein complex"/>
    <property type="evidence" value="ECO:0007669"/>
    <property type="project" value="UniProtKB-KW"/>
</dbReference>
<evidence type="ECO:0000313" key="8">
    <source>
        <dbReference type="EMBL" id="UMM33013.1"/>
    </source>
</evidence>
<feature type="compositionally biased region" description="Acidic residues" evidence="7">
    <location>
        <begin position="217"/>
        <end position="237"/>
    </location>
</feature>
<feature type="compositionally biased region" description="Polar residues" evidence="7">
    <location>
        <begin position="130"/>
        <end position="140"/>
    </location>
</feature>
<dbReference type="GO" id="GO:0006364">
    <property type="term" value="P:rRNA processing"/>
    <property type="evidence" value="ECO:0007669"/>
    <property type="project" value="UniProtKB-UniRule"/>
</dbReference>
<gene>
    <name evidence="8" type="ORF">L5515_006636</name>
</gene>
<keyword evidence="3 6" id="KW-0690">Ribosome biogenesis</keyword>
<evidence type="ECO:0000256" key="2">
    <source>
        <dbReference type="ARBA" id="ARBA00009418"/>
    </source>
</evidence>
<sequence length="475" mass="54221">MRPDDHRKFGTFPAKLGSGGPGKFSAPKFTEGNKFQQMATFNKQQEQSGDFRGAPQNRKIHFGGTPKMQYREGGKFYKPPPGAEASAAAAGNFKDKRGGKFEKRGAKSGKFGDKKGGKFDKKTKGDPVKGTSTEYEQLGNSDEDDDVIDVSDMYEKEEEEEVPMINSAKNALKSTKKSAPPPDAPSNNRFAALADDDDVEDDDEEEPKPKKKKTSADSDEEDSEALEEDESEEDDEEERLKFREEIAQMPLGKVKEMKEKLGIKLFNKTYFGTSEVDKKRQEVKKVEKSAEKGGQHRPKEISSKRPVSAFRNIYGDHEKGTKKRKWDPRFDSRAGDFKEVCFENNYQFLDEIRTGEMQDLRNEYSTARAEGDEHKAARLKNTLQKMETREKTRAEKRRQAETRKELHDDNIERMLRGEAPIFRTKAQVRRIDAEKKYEELKKGNKLDKYLQKKAKKESAKQKKARPPFEGYGYGN</sequence>
<accession>A0AAE9JJ12</accession>
<feature type="region of interest" description="Disordered" evidence="7">
    <location>
        <begin position="451"/>
        <end position="475"/>
    </location>
</feature>
<dbReference type="InterPro" id="IPR009292">
    <property type="entry name" value="RRP36"/>
</dbReference>
<feature type="region of interest" description="Disordered" evidence="7">
    <location>
        <begin position="1"/>
        <end position="29"/>
    </location>
</feature>
<feature type="region of interest" description="Disordered" evidence="7">
    <location>
        <begin position="386"/>
        <end position="410"/>
    </location>
</feature>
<comment type="function">
    <text evidence="6">Component of the 90S pre-ribosome involved in the maturation of rRNAs. Required for early cleavages of the pre-RNAs in the 40S ribosomal subunit maturation pathway.</text>
</comment>
<evidence type="ECO:0000256" key="7">
    <source>
        <dbReference type="SAM" id="MobiDB-lite"/>
    </source>
</evidence>
<reference evidence="8 9" key="1">
    <citation type="submission" date="2022-04" db="EMBL/GenBank/DDBJ databases">
        <title>Chromosome-level reference genomes for two strains of Caenorhabditis briggsae: an improved platform for comparative genomics.</title>
        <authorList>
            <person name="Stevens L."/>
            <person name="Andersen E."/>
        </authorList>
    </citation>
    <scope>NUCLEOTIDE SEQUENCE [LARGE SCALE GENOMIC DNA]</scope>
    <source>
        <strain evidence="8">VX34</strain>
        <tissue evidence="8">Whole-organism</tissue>
    </source>
</reference>
<feature type="region of interest" description="Disordered" evidence="7">
    <location>
        <begin position="43"/>
        <end position="246"/>
    </location>
</feature>
<dbReference type="AlphaFoldDB" id="A0AAE9JJ12"/>
<dbReference type="GO" id="GO:0005730">
    <property type="term" value="C:nucleolus"/>
    <property type="evidence" value="ECO:0007669"/>
    <property type="project" value="UniProtKB-SubCell"/>
</dbReference>
<evidence type="ECO:0000256" key="1">
    <source>
        <dbReference type="ARBA" id="ARBA00004604"/>
    </source>
</evidence>
<dbReference type="PANTHER" id="PTHR21738">
    <property type="entry name" value="RIBOSOMAL RNA PROCESSING PROTEIN 36 HOMOLOG"/>
    <property type="match status" value="1"/>
</dbReference>
<evidence type="ECO:0000313" key="9">
    <source>
        <dbReference type="Proteomes" id="UP000829354"/>
    </source>
</evidence>
<dbReference type="EMBL" id="CP092624">
    <property type="protein sequence ID" value="UMM33013.1"/>
    <property type="molecule type" value="Genomic_DNA"/>
</dbReference>
<comment type="subcellular location">
    <subcellularLocation>
        <location evidence="1 6">Nucleus</location>
        <location evidence="1 6">Nucleolus</location>
    </subcellularLocation>
</comment>
<dbReference type="PANTHER" id="PTHR21738:SF0">
    <property type="entry name" value="RIBOSOMAL RNA PROCESSING PROTEIN 36 HOMOLOG"/>
    <property type="match status" value="1"/>
</dbReference>
<keyword evidence="4 6" id="KW-0698">rRNA processing</keyword>
<feature type="compositionally biased region" description="Basic and acidic residues" evidence="7">
    <location>
        <begin position="277"/>
        <end position="303"/>
    </location>
</feature>
<comment type="subunit">
    <text evidence="6">Associates with 90S and pre-40S pre-ribosomal particles.</text>
</comment>
<organism evidence="8 9">
    <name type="scientific">Caenorhabditis briggsae</name>
    <dbReference type="NCBI Taxonomy" id="6238"/>
    <lineage>
        <taxon>Eukaryota</taxon>
        <taxon>Metazoa</taxon>
        <taxon>Ecdysozoa</taxon>
        <taxon>Nematoda</taxon>
        <taxon>Chromadorea</taxon>
        <taxon>Rhabditida</taxon>
        <taxon>Rhabditina</taxon>
        <taxon>Rhabditomorpha</taxon>
        <taxon>Rhabditoidea</taxon>
        <taxon>Rhabditidae</taxon>
        <taxon>Peloderinae</taxon>
        <taxon>Caenorhabditis</taxon>
    </lineage>
</organism>
<name>A0AAE9JJ12_CAEBR</name>
<dbReference type="Proteomes" id="UP000829354">
    <property type="component" value="Chromosome V"/>
</dbReference>